<feature type="compositionally biased region" description="Basic and acidic residues" evidence="2">
    <location>
        <begin position="529"/>
        <end position="538"/>
    </location>
</feature>
<feature type="compositionally biased region" description="Basic and acidic residues" evidence="2">
    <location>
        <begin position="574"/>
        <end position="587"/>
    </location>
</feature>
<keyword evidence="1" id="KW-0863">Zinc-finger</keyword>
<dbReference type="InterPro" id="IPR040427">
    <property type="entry name" value="Flacc"/>
</dbReference>
<feature type="compositionally biased region" description="Low complexity" evidence="2">
    <location>
        <begin position="589"/>
        <end position="599"/>
    </location>
</feature>
<gene>
    <name evidence="4" type="ORF">TKK_019043</name>
</gene>
<dbReference type="GO" id="GO:0008270">
    <property type="term" value="F:zinc ion binding"/>
    <property type="evidence" value="ECO:0007669"/>
    <property type="project" value="UniProtKB-KW"/>
</dbReference>
<comment type="caution">
    <text evidence="4">The sequence shown here is derived from an EMBL/GenBank/DDBJ whole genome shotgun (WGS) entry which is preliminary data.</text>
</comment>
<organism evidence="4 5">
    <name type="scientific">Trichogramma kaykai</name>
    <dbReference type="NCBI Taxonomy" id="54128"/>
    <lineage>
        <taxon>Eukaryota</taxon>
        <taxon>Metazoa</taxon>
        <taxon>Ecdysozoa</taxon>
        <taxon>Arthropoda</taxon>
        <taxon>Hexapoda</taxon>
        <taxon>Insecta</taxon>
        <taxon>Pterygota</taxon>
        <taxon>Neoptera</taxon>
        <taxon>Endopterygota</taxon>
        <taxon>Hymenoptera</taxon>
        <taxon>Apocrita</taxon>
        <taxon>Proctotrupomorpha</taxon>
        <taxon>Chalcidoidea</taxon>
        <taxon>Trichogrammatidae</taxon>
        <taxon>Trichogramma</taxon>
    </lineage>
</organism>
<keyword evidence="5" id="KW-1185">Reference proteome</keyword>
<feature type="compositionally biased region" description="Acidic residues" evidence="2">
    <location>
        <begin position="743"/>
        <end position="762"/>
    </location>
</feature>
<dbReference type="PROSITE" id="PS50103">
    <property type="entry name" value="ZF_C3H1"/>
    <property type="match status" value="1"/>
</dbReference>
<name>A0ABD2VXF9_9HYME</name>
<reference evidence="4 5" key="1">
    <citation type="journal article" date="2024" name="bioRxiv">
        <title>A reference genome for Trichogramma kaykai: A tiny desert-dwelling parasitoid wasp with competing sex-ratio distorters.</title>
        <authorList>
            <person name="Culotta J."/>
            <person name="Lindsey A.R."/>
        </authorList>
    </citation>
    <scope>NUCLEOTIDE SEQUENCE [LARGE SCALE GENOMIC DNA]</scope>
    <source>
        <strain evidence="4 5">KSX58</strain>
    </source>
</reference>
<feature type="compositionally biased region" description="Basic and acidic residues" evidence="2">
    <location>
        <begin position="482"/>
        <end position="508"/>
    </location>
</feature>
<evidence type="ECO:0000259" key="3">
    <source>
        <dbReference type="PROSITE" id="PS50103"/>
    </source>
</evidence>
<keyword evidence="1" id="KW-0862">Zinc</keyword>
<dbReference type="PANTHER" id="PTHR38563:SF1">
    <property type="entry name" value="FL(2)D-ASSOCIATED COMPLEX COMPONENT"/>
    <property type="match status" value="1"/>
</dbReference>
<feature type="compositionally biased region" description="Basic and acidic residues" evidence="2">
    <location>
        <begin position="337"/>
        <end position="394"/>
    </location>
</feature>
<keyword evidence="1" id="KW-0479">Metal-binding</keyword>
<feature type="compositionally biased region" description="Basic and acidic residues" evidence="2">
    <location>
        <begin position="772"/>
        <end position="781"/>
    </location>
</feature>
<feature type="compositionally biased region" description="Low complexity" evidence="2">
    <location>
        <begin position="164"/>
        <end position="193"/>
    </location>
</feature>
<feature type="compositionally biased region" description="Basic and acidic residues" evidence="2">
    <location>
        <begin position="146"/>
        <end position="155"/>
    </location>
</feature>
<feature type="compositionally biased region" description="Basic residues" evidence="2">
    <location>
        <begin position="197"/>
        <end position="206"/>
    </location>
</feature>
<feature type="compositionally biased region" description="Basic and acidic residues" evidence="2">
    <location>
        <begin position="630"/>
        <end position="645"/>
    </location>
</feature>
<feature type="region of interest" description="Disordered" evidence="2">
    <location>
        <begin position="146"/>
        <end position="793"/>
    </location>
</feature>
<dbReference type="PANTHER" id="PTHR38563">
    <property type="entry name" value="FL(2)D-ASSOCIATED COMPLEX COMPONENT"/>
    <property type="match status" value="1"/>
</dbReference>
<dbReference type="InterPro" id="IPR000571">
    <property type="entry name" value="Znf_CCCH"/>
</dbReference>
<proteinExistence type="predicted"/>
<sequence length="976" mass="111955">MSKSNIRKIAVDPTKCNIDSRRPSVFERLGTKPAVNIAASTQNPADYCRNWAVTGSCSYGKSCKFANTHILISPSKRVKKDNASANPSLLIEDQFKRLTSKIVKATHSPDLNLEEWNQTDLEYEDEKVLERRRQLLQRELELQMKKDKEVHGKDKLKYKKKDMSSSSSSRSSSSSSSSTSSSSDDSSSSSTSDSNKKVKRFKKTKHSTSPDFDDDRDRKKKAKTPLPIASQLAPLKTKERLRSDSPIKSKPRDSEKDVRQPHKKIRLDDDLSKDLLPKKSLDHRLDSGRKETVLDRGVKDSKGRDDRSKARSRDRTTDRRSRTPAKYASSSASKTKRSPERMRPRGQDTRHQDRVTAGRSRDRDRDRERERDRDKAPREPDSRRAPIDKLELAGRGRSRDRRALDKEHRDSGHSRLPSKRDDDRRPIGVKARSERERERDRDRERDKDRLLPSDKAPRHKDRLKDQTLGSLDKSRAKSRPVTSDKYDRDRGDRERDRRRYKDPERRDAVVASPRNYPVRNTDTWDEQEEPPHEYEARKLLPASRGRRDDPVKESWDAPPQVPHEAYPPSEWDERDWRSRQAMWDRESLPPAGGAAPDDAWSGQPRYDASLPLLPERKWDSQGPHMPRPPYRNDRIAKELEIISDHGKRRPYSTPERREELPSHAAKQALHNSMKDEPINKKLMELAEGRPRASREKSGERRSLLPVPKTDKAEPSPKETPPPPPEPKRIEEPLPVVVNHAESDLSDISDDPDDILNMEEEISVAENKNLPRKLVDTDRDSASVKSQDLAHASPKALEDTVFKDKDSDAFSHKNIEEESMETMDFEEISDGELEEDVKTSCKGLGDALGVDWESLVKESQPRRSTNTSLESVHNRWQCKAVFQRIGISVKAAGIDYVEKLLKKYSNDESDPLLLNDVALIHTALKREQISQNTTLKTVLTDDILYRLKDKLGEEDVENLKPCSNMYEEVKTLLAQSA</sequence>
<accession>A0ABD2VXF9</accession>
<feature type="compositionally biased region" description="Basic and acidic residues" evidence="2">
    <location>
        <begin position="672"/>
        <end position="716"/>
    </location>
</feature>
<dbReference type="Pfam" id="PF00642">
    <property type="entry name" value="zf-CCCH"/>
    <property type="match status" value="1"/>
</dbReference>
<dbReference type="Proteomes" id="UP001627154">
    <property type="component" value="Unassembled WGS sequence"/>
</dbReference>
<feature type="compositionally biased region" description="Basic and acidic residues" evidence="2">
    <location>
        <begin position="236"/>
        <end position="321"/>
    </location>
</feature>
<protein>
    <recommendedName>
        <fullName evidence="3">C3H1-type domain-containing protein</fullName>
    </recommendedName>
</protein>
<dbReference type="AlphaFoldDB" id="A0ABD2VXF9"/>
<dbReference type="EMBL" id="JBJJXI010000158">
    <property type="protein sequence ID" value="KAL3385262.1"/>
    <property type="molecule type" value="Genomic_DNA"/>
</dbReference>
<feature type="zinc finger region" description="C3H1-type" evidence="1">
    <location>
        <begin position="42"/>
        <end position="72"/>
    </location>
</feature>
<feature type="domain" description="C3H1-type" evidence="3">
    <location>
        <begin position="42"/>
        <end position="72"/>
    </location>
</feature>
<feature type="compositionally biased region" description="Basic and acidic residues" evidence="2">
    <location>
        <begin position="401"/>
        <end position="456"/>
    </location>
</feature>
<evidence type="ECO:0000256" key="2">
    <source>
        <dbReference type="SAM" id="MobiDB-lite"/>
    </source>
</evidence>
<evidence type="ECO:0000313" key="5">
    <source>
        <dbReference type="Proteomes" id="UP001627154"/>
    </source>
</evidence>
<evidence type="ECO:0000256" key="1">
    <source>
        <dbReference type="PROSITE-ProRule" id="PRU00723"/>
    </source>
</evidence>
<feature type="compositionally biased region" description="Basic and acidic residues" evidence="2">
    <location>
        <begin position="545"/>
        <end position="555"/>
    </location>
</feature>
<evidence type="ECO:0000313" key="4">
    <source>
        <dbReference type="EMBL" id="KAL3385262.1"/>
    </source>
</evidence>